<dbReference type="InterPro" id="IPR001138">
    <property type="entry name" value="Zn2Cys6_DnaBD"/>
</dbReference>
<dbReference type="PROSITE" id="PS50048">
    <property type="entry name" value="ZN2_CY6_FUNGAL_2"/>
    <property type="match status" value="1"/>
</dbReference>
<evidence type="ECO:0000313" key="3">
    <source>
        <dbReference type="EMBL" id="POR37839.1"/>
    </source>
</evidence>
<dbReference type="InterPro" id="IPR053175">
    <property type="entry name" value="DHMBA_Reg_Transcription_Factor"/>
</dbReference>
<reference evidence="3 4" key="1">
    <citation type="submission" date="2018-01" db="EMBL/GenBank/DDBJ databases">
        <title>Harnessing the power of phylogenomics to disentangle the directionality and signatures of interkingdom host jumping in the parasitic fungal genus Tolypocladium.</title>
        <authorList>
            <person name="Quandt C.A."/>
            <person name="Patterson W."/>
            <person name="Spatafora J.W."/>
        </authorList>
    </citation>
    <scope>NUCLEOTIDE SEQUENCE [LARGE SCALE GENOMIC DNA]</scope>
    <source>
        <strain evidence="3 4">NRBC 100945</strain>
    </source>
</reference>
<dbReference type="Proteomes" id="UP000237481">
    <property type="component" value="Unassembled WGS sequence"/>
</dbReference>
<dbReference type="PANTHER" id="PTHR38791">
    <property type="entry name" value="ZN(II)2CYS6 TRANSCRIPTION FACTOR (EUROFUNG)-RELATED-RELATED"/>
    <property type="match status" value="1"/>
</dbReference>
<dbReference type="Pfam" id="PF11951">
    <property type="entry name" value="Fungal_trans_2"/>
    <property type="match status" value="1"/>
</dbReference>
<dbReference type="SMART" id="SM00066">
    <property type="entry name" value="GAL4"/>
    <property type="match status" value="1"/>
</dbReference>
<dbReference type="OrthoDB" id="4220372at2759"/>
<dbReference type="GO" id="GO:0000981">
    <property type="term" value="F:DNA-binding transcription factor activity, RNA polymerase II-specific"/>
    <property type="evidence" value="ECO:0007669"/>
    <property type="project" value="InterPro"/>
</dbReference>
<gene>
    <name evidence="3" type="ORF">TPAR_01972</name>
</gene>
<keyword evidence="1" id="KW-0539">Nucleus</keyword>
<dbReference type="InterPro" id="IPR021858">
    <property type="entry name" value="Fun_TF"/>
</dbReference>
<proteinExistence type="predicted"/>
<dbReference type="PROSITE" id="PS00463">
    <property type="entry name" value="ZN2_CY6_FUNGAL_1"/>
    <property type="match status" value="1"/>
</dbReference>
<dbReference type="GO" id="GO:0008270">
    <property type="term" value="F:zinc ion binding"/>
    <property type="evidence" value="ECO:0007669"/>
    <property type="project" value="InterPro"/>
</dbReference>
<dbReference type="STRING" id="94208.A0A2S4L5X6"/>
<comment type="caution">
    <text evidence="3">The sequence shown here is derived from an EMBL/GenBank/DDBJ whole genome shotgun (WGS) entry which is preliminary data.</text>
</comment>
<sequence>MVNPGRPSRACATCKQRKIKCDQSQPTCTPCARSGWACPGIPLETDVRFRNQTDLVARNFRRGNLALHLLRANRPAGTQGWAASPTRAPSSSLADRGTAFFLRHYVHRLDDESTAAAGGGIHEYIPALLRQEGATESFKTILAAAGLAALVNVGNTAAWRFEAYRLYNNSIRHLKSDLNDPVRVKLDHTLVAVMLMGTFEAIASGDAESMKSFAHHTLAAALCIEMRGPCQFRTASSVKMFLQMRRIIVQTCHQLQEPIPYALRRWSSWVESLQSEAESASNRFSEINERLAIARADIKRKGICSPSAIATRLLRIDGELETWRRDLPASWVYKSYRDLRSTGSLDRGFTGWYDMYPDLWIASAWNNYRTVRLLIHETIIKATIKYGAVDENPNLDVSMAVLQTMTRDICNSVICHLGGPQLHDPTGSQGGISRAIPGGYMLMWPLFLSGMLRTTPMDQRRWIAAELRKIGVGMGLRLAISMATLIEEQNKSFSDSEVWLIGHFFP</sequence>
<dbReference type="CDD" id="cd00067">
    <property type="entry name" value="GAL4"/>
    <property type="match status" value="1"/>
</dbReference>
<dbReference type="SUPFAM" id="SSF57701">
    <property type="entry name" value="Zn2/Cys6 DNA-binding domain"/>
    <property type="match status" value="1"/>
</dbReference>
<accession>A0A2S4L5X6</accession>
<protein>
    <recommendedName>
        <fullName evidence="2">Zn(2)-C6 fungal-type domain-containing protein</fullName>
    </recommendedName>
</protein>
<keyword evidence="4" id="KW-1185">Reference proteome</keyword>
<dbReference type="AlphaFoldDB" id="A0A2S4L5X6"/>
<evidence type="ECO:0000259" key="2">
    <source>
        <dbReference type="PROSITE" id="PS50048"/>
    </source>
</evidence>
<dbReference type="InterPro" id="IPR036864">
    <property type="entry name" value="Zn2-C6_fun-type_DNA-bd_sf"/>
</dbReference>
<feature type="domain" description="Zn(2)-C6 fungal-type" evidence="2">
    <location>
        <begin position="10"/>
        <end position="38"/>
    </location>
</feature>
<organism evidence="3 4">
    <name type="scientific">Tolypocladium paradoxum</name>
    <dbReference type="NCBI Taxonomy" id="94208"/>
    <lineage>
        <taxon>Eukaryota</taxon>
        <taxon>Fungi</taxon>
        <taxon>Dikarya</taxon>
        <taxon>Ascomycota</taxon>
        <taxon>Pezizomycotina</taxon>
        <taxon>Sordariomycetes</taxon>
        <taxon>Hypocreomycetidae</taxon>
        <taxon>Hypocreales</taxon>
        <taxon>Ophiocordycipitaceae</taxon>
        <taxon>Tolypocladium</taxon>
    </lineage>
</organism>
<dbReference type="EMBL" id="PKSG01000200">
    <property type="protein sequence ID" value="POR37839.1"/>
    <property type="molecule type" value="Genomic_DNA"/>
</dbReference>
<evidence type="ECO:0000313" key="4">
    <source>
        <dbReference type="Proteomes" id="UP000237481"/>
    </source>
</evidence>
<name>A0A2S4L5X6_9HYPO</name>
<evidence type="ECO:0000256" key="1">
    <source>
        <dbReference type="ARBA" id="ARBA00023242"/>
    </source>
</evidence>
<dbReference type="Pfam" id="PF00172">
    <property type="entry name" value="Zn_clus"/>
    <property type="match status" value="1"/>
</dbReference>
<dbReference type="Gene3D" id="4.10.240.10">
    <property type="entry name" value="Zn(2)-C6 fungal-type DNA-binding domain"/>
    <property type="match status" value="1"/>
</dbReference>